<dbReference type="SMART" id="SM00935">
    <property type="entry name" value="OmpH"/>
    <property type="match status" value="1"/>
</dbReference>
<dbReference type="Proteomes" id="UP000570166">
    <property type="component" value="Unassembled WGS sequence"/>
</dbReference>
<dbReference type="GO" id="GO:0051082">
    <property type="term" value="F:unfolded protein binding"/>
    <property type="evidence" value="ECO:0007669"/>
    <property type="project" value="InterPro"/>
</dbReference>
<dbReference type="InterPro" id="IPR005632">
    <property type="entry name" value="Chaperone_Skp"/>
</dbReference>
<dbReference type="AlphaFoldDB" id="A0A838L4L0"/>
<name>A0A838L4L0_9SPHN</name>
<feature type="chain" id="PRO_5032549241" evidence="4">
    <location>
        <begin position="24"/>
        <end position="188"/>
    </location>
</feature>
<evidence type="ECO:0000256" key="4">
    <source>
        <dbReference type="SAM" id="SignalP"/>
    </source>
</evidence>
<feature type="coiled-coil region" evidence="3">
    <location>
        <begin position="94"/>
        <end position="121"/>
    </location>
</feature>
<comment type="similarity">
    <text evidence="1">Belongs to the Skp family.</text>
</comment>
<sequence length="188" mass="19554">MGKVFKALICAGVMAIAGAPAHAASAGPSVLVVDFDQLLTRSAAAQSGTAQLHAKFDAQSASVQTSYTSAAQAYRTQLSAARAAKPGTPPSPALQQAAQRVEQIQQQVQVLNQQLQQAAAYVRQQIVEHARPIAEQIRADRRASVVIAKGSVLASDPAADVTGTVLQQLNSSFPQPSITPPQQPAPAK</sequence>
<organism evidence="5 6">
    <name type="scientific">Sphingomonas chungangi</name>
    <dbReference type="NCBI Taxonomy" id="2683589"/>
    <lineage>
        <taxon>Bacteria</taxon>
        <taxon>Pseudomonadati</taxon>
        <taxon>Pseudomonadota</taxon>
        <taxon>Alphaproteobacteria</taxon>
        <taxon>Sphingomonadales</taxon>
        <taxon>Sphingomonadaceae</taxon>
        <taxon>Sphingomonas</taxon>
    </lineage>
</organism>
<evidence type="ECO:0000313" key="5">
    <source>
        <dbReference type="EMBL" id="MBA2934094.1"/>
    </source>
</evidence>
<dbReference type="InterPro" id="IPR024930">
    <property type="entry name" value="Skp_dom_sf"/>
</dbReference>
<dbReference type="GO" id="GO:0050821">
    <property type="term" value="P:protein stabilization"/>
    <property type="evidence" value="ECO:0007669"/>
    <property type="project" value="TreeGrafter"/>
</dbReference>
<feature type="signal peptide" evidence="4">
    <location>
        <begin position="1"/>
        <end position="23"/>
    </location>
</feature>
<reference evidence="5 6" key="1">
    <citation type="submission" date="2020-07" db="EMBL/GenBank/DDBJ databases">
        <authorList>
            <person name="Sun Q."/>
        </authorList>
    </citation>
    <scope>NUCLEOTIDE SEQUENCE [LARGE SCALE GENOMIC DNA]</scope>
    <source>
        <strain evidence="5 6">CGMCC 1.13654</strain>
    </source>
</reference>
<dbReference type="RefSeq" id="WP_160365617.1">
    <property type="nucleotide sequence ID" value="NZ_JACEIB010000006.1"/>
</dbReference>
<accession>A0A838L4L0</accession>
<keyword evidence="3" id="KW-0175">Coiled coil</keyword>
<dbReference type="PANTHER" id="PTHR35089">
    <property type="entry name" value="CHAPERONE PROTEIN SKP"/>
    <property type="match status" value="1"/>
</dbReference>
<evidence type="ECO:0000313" key="6">
    <source>
        <dbReference type="Proteomes" id="UP000570166"/>
    </source>
</evidence>
<gene>
    <name evidence="5" type="ORF">HZF05_08270</name>
</gene>
<evidence type="ECO:0000256" key="3">
    <source>
        <dbReference type="SAM" id="Coils"/>
    </source>
</evidence>
<keyword evidence="6" id="KW-1185">Reference proteome</keyword>
<dbReference type="GO" id="GO:0005829">
    <property type="term" value="C:cytosol"/>
    <property type="evidence" value="ECO:0007669"/>
    <property type="project" value="TreeGrafter"/>
</dbReference>
<proteinExistence type="inferred from homology"/>
<dbReference type="Pfam" id="PF03938">
    <property type="entry name" value="OmpH"/>
    <property type="match status" value="1"/>
</dbReference>
<dbReference type="SUPFAM" id="SSF111384">
    <property type="entry name" value="OmpH-like"/>
    <property type="match status" value="1"/>
</dbReference>
<keyword evidence="2 4" id="KW-0732">Signal</keyword>
<comment type="caution">
    <text evidence="5">The sequence shown here is derived from an EMBL/GenBank/DDBJ whole genome shotgun (WGS) entry which is preliminary data.</text>
</comment>
<evidence type="ECO:0000256" key="1">
    <source>
        <dbReference type="ARBA" id="ARBA00009091"/>
    </source>
</evidence>
<dbReference type="Gene3D" id="3.30.910.20">
    <property type="entry name" value="Skp domain"/>
    <property type="match status" value="1"/>
</dbReference>
<dbReference type="EMBL" id="JACEIB010000006">
    <property type="protein sequence ID" value="MBA2934094.1"/>
    <property type="molecule type" value="Genomic_DNA"/>
</dbReference>
<protein>
    <submittedName>
        <fullName evidence="5">OmpH family outer membrane protein</fullName>
    </submittedName>
</protein>
<evidence type="ECO:0000256" key="2">
    <source>
        <dbReference type="ARBA" id="ARBA00022729"/>
    </source>
</evidence>
<dbReference type="PANTHER" id="PTHR35089:SF1">
    <property type="entry name" value="CHAPERONE PROTEIN SKP"/>
    <property type="match status" value="1"/>
</dbReference>